<proteinExistence type="predicted"/>
<dbReference type="Gene3D" id="3.30.2010.20">
    <property type="match status" value="1"/>
</dbReference>
<dbReference type="Pfam" id="PF06262">
    <property type="entry name" value="Zincin_1"/>
    <property type="match status" value="1"/>
</dbReference>
<dbReference type="EMBL" id="CP060052">
    <property type="protein sequence ID" value="QNE06587.1"/>
    <property type="molecule type" value="Genomic_DNA"/>
</dbReference>
<accession>A0A7G6VXX2</accession>
<dbReference type="InterPro" id="IPR010428">
    <property type="entry name" value="Zincin_1"/>
</dbReference>
<name>A0A7G6VXX2_9SPHN</name>
<dbReference type="Proteomes" id="UP000515297">
    <property type="component" value="Chromosome"/>
</dbReference>
<gene>
    <name evidence="1" type="ORF">H4O24_05820</name>
</gene>
<dbReference type="RefSeq" id="WP_185885563.1">
    <property type="nucleotide sequence ID" value="NZ_CP060052.1"/>
</dbReference>
<sequence>MRITGEPPSASDLEAMAMAAMARLPDAFKPHVDGVVVQIADFADDEVLRELGIENPWELTGLYHGRPLDQQSIWDSGDMPPVVTLFRLPLLAEWVESGGRLDALIFHVVVHEIGHHFGLSDDDMHALEDGAPD</sequence>
<organism evidence="1 2">
    <name type="scientific">Croceicoccus marinus</name>
    <dbReference type="NCBI Taxonomy" id="450378"/>
    <lineage>
        <taxon>Bacteria</taxon>
        <taxon>Pseudomonadati</taxon>
        <taxon>Pseudomonadota</taxon>
        <taxon>Alphaproteobacteria</taxon>
        <taxon>Sphingomonadales</taxon>
        <taxon>Erythrobacteraceae</taxon>
        <taxon>Croceicoccus</taxon>
    </lineage>
</organism>
<evidence type="ECO:0000313" key="1">
    <source>
        <dbReference type="EMBL" id="QNE06587.1"/>
    </source>
</evidence>
<dbReference type="SUPFAM" id="SSF55486">
    <property type="entry name" value="Metalloproteases ('zincins'), catalytic domain"/>
    <property type="match status" value="1"/>
</dbReference>
<evidence type="ECO:0000313" key="2">
    <source>
        <dbReference type="Proteomes" id="UP000515297"/>
    </source>
</evidence>
<protein>
    <submittedName>
        <fullName evidence="1">Metallopeptidase family protein</fullName>
    </submittedName>
</protein>
<dbReference type="CDD" id="cd12952">
    <property type="entry name" value="MMP_ACEL2062"/>
    <property type="match status" value="1"/>
</dbReference>
<reference evidence="1 2" key="1">
    <citation type="submission" date="2020-08" db="EMBL/GenBank/DDBJ databases">
        <authorList>
            <person name="Liu G."/>
            <person name="Sun C."/>
        </authorList>
    </citation>
    <scope>NUCLEOTIDE SEQUENCE [LARGE SCALE GENOMIC DNA]</scope>
    <source>
        <strain evidence="1 2">OT19</strain>
    </source>
</reference>
<dbReference type="InterPro" id="IPR038555">
    <property type="entry name" value="Zincin_1_sf"/>
</dbReference>
<dbReference type="AlphaFoldDB" id="A0A7G6VXX2"/>